<dbReference type="SMART" id="SM00234">
    <property type="entry name" value="START"/>
    <property type="match status" value="1"/>
</dbReference>
<evidence type="ECO:0000256" key="4">
    <source>
        <dbReference type="ARBA" id="ARBA00023163"/>
    </source>
</evidence>
<evidence type="ECO:0000256" key="7">
    <source>
        <dbReference type="SAM" id="MobiDB-lite"/>
    </source>
</evidence>
<dbReference type="InterPro" id="IPR036291">
    <property type="entry name" value="NAD(P)-bd_dom_sf"/>
</dbReference>
<organism evidence="10 11">
    <name type="scientific">Brassica napus</name>
    <name type="common">Rape</name>
    <dbReference type="NCBI Taxonomy" id="3708"/>
    <lineage>
        <taxon>Eukaryota</taxon>
        <taxon>Viridiplantae</taxon>
        <taxon>Streptophyta</taxon>
        <taxon>Embryophyta</taxon>
        <taxon>Tracheophyta</taxon>
        <taxon>Spermatophyta</taxon>
        <taxon>Magnoliopsida</taxon>
        <taxon>eudicotyledons</taxon>
        <taxon>Gunneridae</taxon>
        <taxon>Pentapetalae</taxon>
        <taxon>rosids</taxon>
        <taxon>malvids</taxon>
        <taxon>Brassicales</taxon>
        <taxon>Brassicaceae</taxon>
        <taxon>Brassiceae</taxon>
        <taxon>Brassica</taxon>
    </lineage>
</organism>
<dbReference type="Gene3D" id="3.90.25.10">
    <property type="entry name" value="UDP-galactose 4-epimerase, domain 1"/>
    <property type="match status" value="1"/>
</dbReference>
<comment type="caution">
    <text evidence="10">The sequence shown here is derived from an EMBL/GenBank/DDBJ whole genome shotgun (WGS) entry which is preliminary data.</text>
</comment>
<evidence type="ECO:0000313" key="11">
    <source>
        <dbReference type="Proteomes" id="UP000824890"/>
    </source>
</evidence>
<dbReference type="Pfam" id="PF01370">
    <property type="entry name" value="Epimerase"/>
    <property type="match status" value="1"/>
</dbReference>
<feature type="domain" description="NAC-A/B" evidence="9">
    <location>
        <begin position="863"/>
        <end position="927"/>
    </location>
</feature>
<dbReference type="PROSITE" id="PS51151">
    <property type="entry name" value="NAC_AB"/>
    <property type="match status" value="1"/>
</dbReference>
<reference evidence="10 11" key="1">
    <citation type="submission" date="2021-05" db="EMBL/GenBank/DDBJ databases">
        <title>Genome Assembly of Synthetic Allotetraploid Brassica napus Reveals Homoeologous Exchanges between Subgenomes.</title>
        <authorList>
            <person name="Davis J.T."/>
        </authorList>
    </citation>
    <scope>NUCLEOTIDE SEQUENCE [LARGE SCALE GENOMIC DNA]</scope>
    <source>
        <strain evidence="11">cv. Da-Ae</strain>
        <tissue evidence="10">Seedling</tissue>
    </source>
</reference>
<evidence type="ECO:0000256" key="6">
    <source>
        <dbReference type="RuleBase" id="RU361272"/>
    </source>
</evidence>
<dbReference type="CDD" id="cd08875">
    <property type="entry name" value="START_ArGLABRA2_like"/>
    <property type="match status" value="1"/>
</dbReference>
<evidence type="ECO:0000256" key="5">
    <source>
        <dbReference type="ARBA" id="ARBA00023242"/>
    </source>
</evidence>
<feature type="domain" description="START" evidence="8">
    <location>
        <begin position="154"/>
        <end position="388"/>
    </location>
</feature>
<dbReference type="PANTHER" id="PTHR45654:SF91">
    <property type="entry name" value="HOMEOBOX-LEUCINE ZIPPER PROTEIN HDG12"/>
    <property type="match status" value="1"/>
</dbReference>
<evidence type="ECO:0000256" key="1">
    <source>
        <dbReference type="ARBA" id="ARBA00023015"/>
    </source>
</evidence>
<dbReference type="Pfam" id="PF01852">
    <property type="entry name" value="START"/>
    <property type="match status" value="1"/>
</dbReference>
<dbReference type="PROSITE" id="PS50848">
    <property type="entry name" value="START"/>
    <property type="match status" value="1"/>
</dbReference>
<keyword evidence="4 6" id="KW-0804">Transcription</keyword>
<gene>
    <name evidence="10" type="ORF">HID58_030787</name>
</gene>
<dbReference type="EMBL" id="JAGKQM010000008">
    <property type="protein sequence ID" value="KAH0916341.1"/>
    <property type="molecule type" value="Genomic_DNA"/>
</dbReference>
<feature type="compositionally biased region" description="Basic residues" evidence="7">
    <location>
        <begin position="14"/>
        <end position="25"/>
    </location>
</feature>
<keyword evidence="11" id="KW-1185">Reference proteome</keyword>
<dbReference type="InterPro" id="IPR023393">
    <property type="entry name" value="START-like_dom_sf"/>
</dbReference>
<dbReference type="Gene3D" id="3.40.50.720">
    <property type="entry name" value="NAD(P)-binding Rossmann-like Domain"/>
    <property type="match status" value="2"/>
</dbReference>
<dbReference type="SMART" id="SM01407">
    <property type="entry name" value="NAC"/>
    <property type="match status" value="1"/>
</dbReference>
<dbReference type="SUPFAM" id="SSF55961">
    <property type="entry name" value="Bet v1-like"/>
    <property type="match status" value="2"/>
</dbReference>
<comment type="subunit">
    <text evidence="6">Part of the nascent polypeptide-associated complex (NAC).</text>
</comment>
<sequence length="995" mass="109570">MEFLGDSSETDKKTMKKKRFHRHTPHQIQRLESHNTRELITVHSRKRTIGFVAKTLLSEKLSNTQSAPPVVTLLLMKTLTSMNRSSESKMRTLEKRVSSIAAKFMGRPLSHLPPLLNQMPFHSGGPSLDFDLIPGSGSSMAVPTLPSQPNLVLSDIDKSVMTNVAVTAMEELIRLTQTNEPLWIKNDGARDVLNLESYENMFPRASSRGGKNHNVRVEASRSSGIVFINAITLVDMLMDSDKSAELFPSVVASSKTLAVVSSGLRGNHGDALHLMLEELQVLSPLVPTREFSVLRYCQQIEHGTWAIVNVSYELPQFISHSRPYRFPSGCLIQDMSNGYCKVTWVEHVEISEQEPIHEMFKDSVREGLAFGAERWIATLQRMCERFAALMEPATSSMIPSPEGKRSIMKLAQRMVSNFCLSVGTSNNTRSTVVSGMNEFGIRVTSYKSHHEPNGMVLCAATSFWLPVSPLIVFNFLKDERTRPQWDVLLNGSSVQEVAHIANGSHPGNCISVLRGFNASSSQNNMLILQESCVDSSGSLVVYTPLDLPALNMAMSGQDTSYIPILPSGFAISPDGSRSSQIPELKVEGGGSGGGGSLITVGFQIMVSSLQHCSELIYFNNGGRHRIRYVNLQVSIHFRSKSALIVQSVVDFLVILKPGSFMSEKTAKIFVAGHRGLVGSAIVRKLRESGFKNLLLKTHSELDLTNQSDVESFFATEKPAYVILGGIHANNTYPADFISVILQIQTSANDAEEVVVWGSGTPLREFLHVDDLADACVFLMERYSGFEHVNVGSGVEMTIKELAEFVKEVVGFEGKLVWDCKTQNPNHQNLKMNREKLMKMANTVRTGGKGTVRRKKKAVHKTNTTDDKKLQSTLKRIGVNSIPAIEEVNIFKDDVVIQFTNPKVRASVGANTWVVSGSPQTKKLEDILPQILSHLGPDNMENLKKLAEQFKKQSPGGGNVPATIQEDDDEDDDVPELVAGETFEAAAEEKVAAASS</sequence>
<comment type="similarity">
    <text evidence="6">Belongs to the NAC-beta family.</text>
</comment>
<evidence type="ECO:0000256" key="3">
    <source>
        <dbReference type="ARBA" id="ARBA00023155"/>
    </source>
</evidence>
<feature type="region of interest" description="Disordered" evidence="7">
    <location>
        <begin position="1"/>
        <end position="26"/>
    </location>
</feature>
<evidence type="ECO:0000259" key="8">
    <source>
        <dbReference type="PROSITE" id="PS50848"/>
    </source>
</evidence>
<protein>
    <recommendedName>
        <fullName evidence="6">Nascent polypeptide-associated complex subunit beta</fullName>
    </recommendedName>
</protein>
<dbReference type="Proteomes" id="UP000824890">
    <property type="component" value="Unassembled WGS sequence"/>
</dbReference>
<name>A0ABQ8CJ79_BRANA</name>
<dbReference type="InterPro" id="IPR038187">
    <property type="entry name" value="NAC_A/B_dom_sf"/>
</dbReference>
<dbReference type="InterPro" id="IPR001509">
    <property type="entry name" value="Epimerase_deHydtase"/>
</dbReference>
<evidence type="ECO:0000256" key="2">
    <source>
        <dbReference type="ARBA" id="ARBA00023125"/>
    </source>
</evidence>
<dbReference type="Pfam" id="PF25797">
    <property type="entry name" value="PDF2_C"/>
    <property type="match status" value="1"/>
</dbReference>
<dbReference type="SUPFAM" id="SSF51735">
    <property type="entry name" value="NAD(P)-binding Rossmann-fold domains"/>
    <property type="match status" value="1"/>
</dbReference>
<feature type="compositionally biased region" description="Acidic residues" evidence="7">
    <location>
        <begin position="964"/>
        <end position="974"/>
    </location>
</feature>
<dbReference type="InterPro" id="IPR057993">
    <property type="entry name" value="HD-Zip_IV_C"/>
</dbReference>
<feature type="compositionally biased region" description="Basic residues" evidence="7">
    <location>
        <begin position="850"/>
        <end position="859"/>
    </location>
</feature>
<evidence type="ECO:0000313" key="10">
    <source>
        <dbReference type="EMBL" id="KAH0916341.1"/>
    </source>
</evidence>
<dbReference type="PANTHER" id="PTHR45654">
    <property type="entry name" value="HOMEOBOX-LEUCINE ZIPPER PROTEIN MERISTEM L1"/>
    <property type="match status" value="1"/>
</dbReference>
<feature type="region of interest" description="Disordered" evidence="7">
    <location>
        <begin position="950"/>
        <end position="974"/>
    </location>
</feature>
<keyword evidence="2" id="KW-0238">DNA-binding</keyword>
<dbReference type="CDD" id="cd22055">
    <property type="entry name" value="NAC_BTF3"/>
    <property type="match status" value="1"/>
</dbReference>
<feature type="region of interest" description="Disordered" evidence="7">
    <location>
        <begin position="844"/>
        <end position="864"/>
    </location>
</feature>
<dbReference type="Gene3D" id="2.20.70.30">
    <property type="entry name" value="Nascent polypeptide-associated complex domain"/>
    <property type="match status" value="1"/>
</dbReference>
<dbReference type="InterPro" id="IPR002913">
    <property type="entry name" value="START_lipid-bd_dom"/>
</dbReference>
<keyword evidence="5" id="KW-0539">Nucleus</keyword>
<proteinExistence type="inferred from homology"/>
<dbReference type="Gene3D" id="3.30.530.20">
    <property type="match status" value="1"/>
</dbReference>
<dbReference type="InterPro" id="IPR002715">
    <property type="entry name" value="Nas_poly-pep-assoc_cplx_dom"/>
</dbReference>
<accession>A0ABQ8CJ79</accession>
<dbReference type="Pfam" id="PF01849">
    <property type="entry name" value="NAC"/>
    <property type="match status" value="1"/>
</dbReference>
<evidence type="ECO:0000259" key="9">
    <source>
        <dbReference type="PROSITE" id="PS51151"/>
    </source>
</evidence>
<dbReference type="InterPro" id="IPR042160">
    <property type="entry name" value="HD-Zip_IV"/>
</dbReference>
<keyword evidence="1 6" id="KW-0805">Transcription regulation</keyword>
<keyword evidence="3" id="KW-0371">Homeobox</keyword>